<dbReference type="SUPFAM" id="SSF53383">
    <property type="entry name" value="PLP-dependent transferases"/>
    <property type="match status" value="1"/>
</dbReference>
<protein>
    <submittedName>
        <fullName evidence="7">DNA-binding transcriptional regulator, MocR family, contains an aminotransferase domain</fullName>
    </submittedName>
</protein>
<evidence type="ECO:0000313" key="8">
    <source>
        <dbReference type="Proteomes" id="UP000184241"/>
    </source>
</evidence>
<organism evidence="7 8">
    <name type="scientific">Clostridium intestinale DSM 6191</name>
    <dbReference type="NCBI Taxonomy" id="1121320"/>
    <lineage>
        <taxon>Bacteria</taxon>
        <taxon>Bacillati</taxon>
        <taxon>Bacillota</taxon>
        <taxon>Clostridia</taxon>
        <taxon>Eubacteriales</taxon>
        <taxon>Clostridiaceae</taxon>
        <taxon>Clostridium</taxon>
    </lineage>
</organism>
<dbReference type="InterPro" id="IPR015421">
    <property type="entry name" value="PyrdxlP-dep_Trfase_major"/>
</dbReference>
<dbReference type="CDD" id="cd00609">
    <property type="entry name" value="AAT_like"/>
    <property type="match status" value="1"/>
</dbReference>
<dbReference type="EMBL" id="FQXU01000005">
    <property type="protein sequence ID" value="SHI05632.1"/>
    <property type="molecule type" value="Genomic_DNA"/>
</dbReference>
<keyword evidence="7" id="KW-0808">Transferase</keyword>
<dbReference type="Gene3D" id="3.40.640.10">
    <property type="entry name" value="Type I PLP-dependent aspartate aminotransferase-like (Major domain)"/>
    <property type="match status" value="1"/>
</dbReference>
<dbReference type="CDD" id="cd07377">
    <property type="entry name" value="WHTH_GntR"/>
    <property type="match status" value="1"/>
</dbReference>
<evidence type="ECO:0000256" key="4">
    <source>
        <dbReference type="ARBA" id="ARBA00023125"/>
    </source>
</evidence>
<sequence length="444" mass="51108">MDIYKQIALDIKSDIYNKKYTSSKKLPSIRSLCSEYSCSKSTAIKAYESLINEHLIYSIPQSGYYVVEEHLNNLSYPNIIDFSNGNLNMGRILTPDLKHCLDRAVDIYGNQPVDFHLMGIDSLKSLLPNYLSNFQVFVPKENIFINLGIQQILSLLTNMPFPNGKTKILLENPTYKYFLDFLKYSKIDFLSIDRTPSGVDLNELENLFKNGDIKFFYTTPRNHNPLGTKYSKTQRKAIAEFAIKYDVYIVEDDYFGDIEFDSKFDPIYAYGDHAHFIYLKSFTKIIPWIKIGLAVIPAELIDEFNKQASYSYYYSYFVPSLISQATLEIYLKSNILSKHVKLIKKQQKSRLKAFSDELKNLTNTEVKVSSLDTSLYSYIYLPEGVSESSLVYSLKTKGVLVSPGYNYFSSNLNYKKGVRVSIARTDEKQIRAGMRILIDELNKV</sequence>
<reference evidence="7 8" key="1">
    <citation type="submission" date="2016-11" db="EMBL/GenBank/DDBJ databases">
        <authorList>
            <person name="Jaros S."/>
            <person name="Januszkiewicz K."/>
            <person name="Wedrychowicz H."/>
        </authorList>
    </citation>
    <scope>NUCLEOTIDE SEQUENCE [LARGE SCALE GENOMIC DNA]</scope>
    <source>
        <strain evidence="7 8">DSM 6191</strain>
    </source>
</reference>
<keyword evidence="2" id="KW-0663">Pyridoxal phosphate</keyword>
<dbReference type="PANTHER" id="PTHR46577:SF1">
    <property type="entry name" value="HTH-TYPE TRANSCRIPTIONAL REGULATORY PROTEIN GABR"/>
    <property type="match status" value="1"/>
</dbReference>
<keyword evidence="3" id="KW-0805">Transcription regulation</keyword>
<dbReference type="GO" id="GO:0003677">
    <property type="term" value="F:DNA binding"/>
    <property type="evidence" value="ECO:0007669"/>
    <property type="project" value="UniProtKB-KW"/>
</dbReference>
<keyword evidence="7" id="KW-0032">Aminotransferase</keyword>
<dbReference type="GO" id="GO:0030170">
    <property type="term" value="F:pyridoxal phosphate binding"/>
    <property type="evidence" value="ECO:0007669"/>
    <property type="project" value="InterPro"/>
</dbReference>
<dbReference type="Pfam" id="PF00155">
    <property type="entry name" value="Aminotran_1_2"/>
    <property type="match status" value="1"/>
</dbReference>
<gene>
    <name evidence="7" type="ORF">SAMN02745941_01775</name>
</gene>
<comment type="similarity">
    <text evidence="1">In the C-terminal section; belongs to the class-I pyridoxal-phosphate-dependent aminotransferase family.</text>
</comment>
<dbReference type="Pfam" id="PF00392">
    <property type="entry name" value="GntR"/>
    <property type="match status" value="1"/>
</dbReference>
<keyword evidence="5" id="KW-0804">Transcription</keyword>
<dbReference type="PROSITE" id="PS50949">
    <property type="entry name" value="HTH_GNTR"/>
    <property type="match status" value="1"/>
</dbReference>
<dbReference type="RefSeq" id="WP_073018699.1">
    <property type="nucleotide sequence ID" value="NZ_FQXU01000005.1"/>
</dbReference>
<evidence type="ECO:0000256" key="2">
    <source>
        <dbReference type="ARBA" id="ARBA00022898"/>
    </source>
</evidence>
<dbReference type="InterPro" id="IPR036390">
    <property type="entry name" value="WH_DNA-bd_sf"/>
</dbReference>
<dbReference type="GO" id="GO:0008483">
    <property type="term" value="F:transaminase activity"/>
    <property type="evidence" value="ECO:0007669"/>
    <property type="project" value="UniProtKB-KW"/>
</dbReference>
<dbReference type="InterPro" id="IPR036388">
    <property type="entry name" value="WH-like_DNA-bd_sf"/>
</dbReference>
<evidence type="ECO:0000256" key="5">
    <source>
        <dbReference type="ARBA" id="ARBA00023163"/>
    </source>
</evidence>
<dbReference type="InterPro" id="IPR051446">
    <property type="entry name" value="HTH_trans_reg/aminotransferase"/>
</dbReference>
<dbReference type="GO" id="GO:0003700">
    <property type="term" value="F:DNA-binding transcription factor activity"/>
    <property type="evidence" value="ECO:0007669"/>
    <property type="project" value="InterPro"/>
</dbReference>
<dbReference type="AlphaFoldDB" id="A0A1M5Y0W2"/>
<dbReference type="PANTHER" id="PTHR46577">
    <property type="entry name" value="HTH-TYPE TRANSCRIPTIONAL REGULATORY PROTEIN GABR"/>
    <property type="match status" value="1"/>
</dbReference>
<dbReference type="Gene3D" id="1.10.10.10">
    <property type="entry name" value="Winged helix-like DNA-binding domain superfamily/Winged helix DNA-binding domain"/>
    <property type="match status" value="1"/>
</dbReference>
<name>A0A1M5Y0W2_9CLOT</name>
<evidence type="ECO:0000313" key="7">
    <source>
        <dbReference type="EMBL" id="SHI05632.1"/>
    </source>
</evidence>
<accession>A0A1M5Y0W2</accession>
<proteinExistence type="inferred from homology"/>
<evidence type="ECO:0000256" key="1">
    <source>
        <dbReference type="ARBA" id="ARBA00005384"/>
    </source>
</evidence>
<keyword evidence="4 7" id="KW-0238">DNA-binding</keyword>
<dbReference type="SMART" id="SM00345">
    <property type="entry name" value="HTH_GNTR"/>
    <property type="match status" value="1"/>
</dbReference>
<dbReference type="SUPFAM" id="SSF46785">
    <property type="entry name" value="Winged helix' DNA-binding domain"/>
    <property type="match status" value="1"/>
</dbReference>
<dbReference type="InterPro" id="IPR004839">
    <property type="entry name" value="Aminotransferase_I/II_large"/>
</dbReference>
<evidence type="ECO:0000256" key="3">
    <source>
        <dbReference type="ARBA" id="ARBA00023015"/>
    </source>
</evidence>
<dbReference type="InterPro" id="IPR000524">
    <property type="entry name" value="Tscrpt_reg_HTH_GntR"/>
</dbReference>
<feature type="domain" description="HTH gntR-type" evidence="6">
    <location>
        <begin position="1"/>
        <end position="69"/>
    </location>
</feature>
<dbReference type="Proteomes" id="UP000184241">
    <property type="component" value="Unassembled WGS sequence"/>
</dbReference>
<evidence type="ECO:0000259" key="6">
    <source>
        <dbReference type="PROSITE" id="PS50949"/>
    </source>
</evidence>
<dbReference type="InterPro" id="IPR015424">
    <property type="entry name" value="PyrdxlP-dep_Trfase"/>
</dbReference>